<accession>A0A6J4UV67</accession>
<dbReference type="Pfam" id="PF03328">
    <property type="entry name" value="HpcH_HpaI"/>
    <property type="match status" value="1"/>
</dbReference>
<dbReference type="Gene3D" id="3.20.20.60">
    <property type="entry name" value="Phosphoenolpyruvate-binding domains"/>
    <property type="match status" value="1"/>
</dbReference>
<dbReference type="GO" id="GO:0005737">
    <property type="term" value="C:cytoplasm"/>
    <property type="evidence" value="ECO:0007669"/>
    <property type="project" value="TreeGrafter"/>
</dbReference>
<evidence type="ECO:0000313" key="5">
    <source>
        <dbReference type="EMBL" id="CAA9557062.1"/>
    </source>
</evidence>
<dbReference type="InterPro" id="IPR005000">
    <property type="entry name" value="Aldolase/citrate-lyase_domain"/>
</dbReference>
<dbReference type="InterPro" id="IPR015813">
    <property type="entry name" value="Pyrv/PenolPyrv_kinase-like_dom"/>
</dbReference>
<dbReference type="GO" id="GO:0046872">
    <property type="term" value="F:metal ion binding"/>
    <property type="evidence" value="ECO:0007669"/>
    <property type="project" value="UniProtKB-KW"/>
</dbReference>
<sequence length="254" mass="26793">MDLGNPVKRRLSEGKTVFGCFVPQDSATTVEILALAGFDFVLLDAEHGPISPESAYPMILAAEAHGIPAFARIGQNDKQVILKFLDLGIAGVMVPQVNDAAQAEQAVAATKFAPRGTRGLAGGRAFEFGLKRAAPEMVRILNDRVLTIIQFEHKDALEHLDRILAIPALDVLFVGPNDLAQSLGFPGEPGHADVTRMADQVVARAKARGVKVGTVAPDAASALAAIERGFDMIVANSPGLLAGAAKTYIDGVHR</sequence>
<evidence type="ECO:0000256" key="3">
    <source>
        <dbReference type="ARBA" id="ARBA00023239"/>
    </source>
</evidence>
<keyword evidence="2" id="KW-0479">Metal-binding</keyword>
<protein>
    <submittedName>
        <fullName evidence="5">2,4-dihydroxyhept-2-ene-1,7-dioic acid aldolase</fullName>
        <ecNumber evidence="5">4.1.2.52</ecNumber>
    </submittedName>
</protein>
<evidence type="ECO:0000256" key="1">
    <source>
        <dbReference type="ARBA" id="ARBA00005568"/>
    </source>
</evidence>
<name>A0A6J4UV67_9BACT</name>
<reference evidence="5" key="1">
    <citation type="submission" date="2020-02" db="EMBL/GenBank/DDBJ databases">
        <authorList>
            <person name="Meier V. D."/>
        </authorList>
    </citation>
    <scope>NUCLEOTIDE SEQUENCE</scope>
    <source>
        <strain evidence="5">AVDCRST_MAG87</strain>
    </source>
</reference>
<dbReference type="AlphaFoldDB" id="A0A6J4UV67"/>
<dbReference type="EMBL" id="CADCWJ010000288">
    <property type="protein sequence ID" value="CAA9557062.1"/>
    <property type="molecule type" value="Genomic_DNA"/>
</dbReference>
<dbReference type="PANTHER" id="PTHR30502">
    <property type="entry name" value="2-KETO-3-DEOXY-L-RHAMNONATE ALDOLASE"/>
    <property type="match status" value="1"/>
</dbReference>
<dbReference type="SUPFAM" id="SSF51621">
    <property type="entry name" value="Phosphoenolpyruvate/pyruvate domain"/>
    <property type="match status" value="1"/>
</dbReference>
<keyword evidence="3 5" id="KW-0456">Lyase</keyword>
<dbReference type="InterPro" id="IPR050251">
    <property type="entry name" value="HpcH-HpaI_aldolase"/>
</dbReference>
<dbReference type="InterPro" id="IPR040442">
    <property type="entry name" value="Pyrv_kinase-like_dom_sf"/>
</dbReference>
<dbReference type="EC" id="4.1.2.52" evidence="5"/>
<comment type="similarity">
    <text evidence="1">Belongs to the HpcH/HpaI aldolase family.</text>
</comment>
<evidence type="ECO:0000256" key="2">
    <source>
        <dbReference type="ARBA" id="ARBA00022723"/>
    </source>
</evidence>
<organism evidence="5">
    <name type="scientific">uncultured Thermomicrobiales bacterium</name>
    <dbReference type="NCBI Taxonomy" id="1645740"/>
    <lineage>
        <taxon>Bacteria</taxon>
        <taxon>Pseudomonadati</taxon>
        <taxon>Thermomicrobiota</taxon>
        <taxon>Thermomicrobia</taxon>
        <taxon>Thermomicrobiales</taxon>
        <taxon>environmental samples</taxon>
    </lineage>
</organism>
<gene>
    <name evidence="5" type="ORF">AVDCRST_MAG87-1284</name>
</gene>
<dbReference type="GO" id="GO:0016832">
    <property type="term" value="F:aldehyde-lyase activity"/>
    <property type="evidence" value="ECO:0007669"/>
    <property type="project" value="TreeGrafter"/>
</dbReference>
<dbReference type="PANTHER" id="PTHR30502:SF0">
    <property type="entry name" value="PHOSPHOENOLPYRUVATE CARBOXYLASE FAMILY PROTEIN"/>
    <property type="match status" value="1"/>
</dbReference>
<feature type="domain" description="HpcH/HpaI aldolase/citrate lyase" evidence="4">
    <location>
        <begin position="18"/>
        <end position="233"/>
    </location>
</feature>
<proteinExistence type="inferred from homology"/>
<evidence type="ECO:0000259" key="4">
    <source>
        <dbReference type="Pfam" id="PF03328"/>
    </source>
</evidence>